<name>A0A6C0GFI9_9BACT</name>
<dbReference type="InterPro" id="IPR036388">
    <property type="entry name" value="WH-like_DNA-bd_sf"/>
</dbReference>
<reference evidence="7 8" key="1">
    <citation type="submission" date="2020-01" db="EMBL/GenBank/DDBJ databases">
        <authorList>
            <person name="Kim M.K."/>
        </authorList>
    </citation>
    <scope>NUCLEOTIDE SEQUENCE [LARGE SCALE GENOMIC DNA]</scope>
    <source>
        <strain evidence="7 8">172606-1</strain>
    </source>
</reference>
<dbReference type="GO" id="GO:0003677">
    <property type="term" value="F:DNA binding"/>
    <property type="evidence" value="ECO:0007669"/>
    <property type="project" value="InterPro"/>
</dbReference>
<dbReference type="NCBIfam" id="TIGR02937">
    <property type="entry name" value="sigma70-ECF"/>
    <property type="match status" value="1"/>
</dbReference>
<evidence type="ECO:0000256" key="4">
    <source>
        <dbReference type="ARBA" id="ARBA00023163"/>
    </source>
</evidence>
<dbReference type="KEGG" id="rhoz:GXP67_07675"/>
<dbReference type="Gene3D" id="1.10.10.10">
    <property type="entry name" value="Winged helix-like DNA-binding domain superfamily/Winged helix DNA-binding domain"/>
    <property type="match status" value="1"/>
</dbReference>
<keyword evidence="4" id="KW-0804">Transcription</keyword>
<evidence type="ECO:0000256" key="3">
    <source>
        <dbReference type="ARBA" id="ARBA00023082"/>
    </source>
</evidence>
<evidence type="ECO:0000256" key="2">
    <source>
        <dbReference type="ARBA" id="ARBA00023015"/>
    </source>
</evidence>
<evidence type="ECO:0000313" key="7">
    <source>
        <dbReference type="EMBL" id="QHT66543.1"/>
    </source>
</evidence>
<keyword evidence="3" id="KW-0731">Sigma factor</keyword>
<evidence type="ECO:0000256" key="1">
    <source>
        <dbReference type="ARBA" id="ARBA00010641"/>
    </source>
</evidence>
<dbReference type="Pfam" id="PF08281">
    <property type="entry name" value="Sigma70_r4_2"/>
    <property type="match status" value="1"/>
</dbReference>
<accession>A0A6C0GFI9</accession>
<dbReference type="PANTHER" id="PTHR43133">
    <property type="entry name" value="RNA POLYMERASE ECF-TYPE SIGMA FACTO"/>
    <property type="match status" value="1"/>
</dbReference>
<dbReference type="GO" id="GO:0006352">
    <property type="term" value="P:DNA-templated transcription initiation"/>
    <property type="evidence" value="ECO:0007669"/>
    <property type="project" value="InterPro"/>
</dbReference>
<dbReference type="Pfam" id="PF04542">
    <property type="entry name" value="Sigma70_r2"/>
    <property type="match status" value="1"/>
</dbReference>
<comment type="similarity">
    <text evidence="1">Belongs to the sigma-70 factor family. ECF subfamily.</text>
</comment>
<feature type="domain" description="RNA polymerase sigma-70 region 2" evidence="5">
    <location>
        <begin position="46"/>
        <end position="109"/>
    </location>
</feature>
<proteinExistence type="inferred from homology"/>
<protein>
    <submittedName>
        <fullName evidence="7">Sigma-70 family RNA polymerase sigma factor</fullName>
    </submittedName>
</protein>
<dbReference type="RefSeq" id="WP_162442597.1">
    <property type="nucleotide sequence ID" value="NZ_CP048222.1"/>
</dbReference>
<dbReference type="InterPro" id="IPR013249">
    <property type="entry name" value="RNA_pol_sigma70_r4_t2"/>
</dbReference>
<dbReference type="EMBL" id="CP048222">
    <property type="protein sequence ID" value="QHT66543.1"/>
    <property type="molecule type" value="Genomic_DNA"/>
</dbReference>
<dbReference type="InterPro" id="IPR039425">
    <property type="entry name" value="RNA_pol_sigma-70-like"/>
</dbReference>
<dbReference type="SUPFAM" id="SSF88946">
    <property type="entry name" value="Sigma2 domain of RNA polymerase sigma factors"/>
    <property type="match status" value="1"/>
</dbReference>
<dbReference type="InterPro" id="IPR007627">
    <property type="entry name" value="RNA_pol_sigma70_r2"/>
</dbReference>
<dbReference type="PANTHER" id="PTHR43133:SF46">
    <property type="entry name" value="RNA POLYMERASE SIGMA-70 FACTOR ECF SUBFAMILY"/>
    <property type="match status" value="1"/>
</dbReference>
<dbReference type="InterPro" id="IPR013324">
    <property type="entry name" value="RNA_pol_sigma_r3/r4-like"/>
</dbReference>
<organism evidence="7 8">
    <name type="scientific">Rhodocytophaga rosea</name>
    <dbReference type="NCBI Taxonomy" id="2704465"/>
    <lineage>
        <taxon>Bacteria</taxon>
        <taxon>Pseudomonadati</taxon>
        <taxon>Bacteroidota</taxon>
        <taxon>Cytophagia</taxon>
        <taxon>Cytophagales</taxon>
        <taxon>Rhodocytophagaceae</taxon>
        <taxon>Rhodocytophaga</taxon>
    </lineage>
</organism>
<evidence type="ECO:0000313" key="8">
    <source>
        <dbReference type="Proteomes" id="UP000480178"/>
    </source>
</evidence>
<dbReference type="GO" id="GO:0016987">
    <property type="term" value="F:sigma factor activity"/>
    <property type="evidence" value="ECO:0007669"/>
    <property type="project" value="UniProtKB-KW"/>
</dbReference>
<dbReference type="InterPro" id="IPR013325">
    <property type="entry name" value="RNA_pol_sigma_r2"/>
</dbReference>
<dbReference type="Gene3D" id="1.10.1740.10">
    <property type="match status" value="1"/>
</dbReference>
<gene>
    <name evidence="7" type="ORF">GXP67_07675</name>
</gene>
<evidence type="ECO:0000259" key="5">
    <source>
        <dbReference type="Pfam" id="PF04542"/>
    </source>
</evidence>
<sequence>MDADQLTFSDQGYIRLTQNKDLQYEQELILWRDFKNGDMAAYATIYKKYFLVLYQYGKKISNDPEVVKDTIQDLFIKLWNNRENLKETTSIKYYLLTSLKRKLIDSLRSPQARFEAHTESLEQDLFVIGEPEEEILSKKEDVLKALNRLSTHQQKLVQLKFYKNLSNHEIAQEMGITIQSVYNSVFKTLKSLRNQLSILIIALLLHL</sequence>
<evidence type="ECO:0000259" key="6">
    <source>
        <dbReference type="Pfam" id="PF08281"/>
    </source>
</evidence>
<keyword evidence="2" id="KW-0805">Transcription regulation</keyword>
<dbReference type="Proteomes" id="UP000480178">
    <property type="component" value="Chromosome"/>
</dbReference>
<dbReference type="AlphaFoldDB" id="A0A6C0GFI9"/>
<dbReference type="InterPro" id="IPR014284">
    <property type="entry name" value="RNA_pol_sigma-70_dom"/>
</dbReference>
<feature type="domain" description="RNA polymerase sigma factor 70 region 4 type 2" evidence="6">
    <location>
        <begin position="140"/>
        <end position="192"/>
    </location>
</feature>
<keyword evidence="8" id="KW-1185">Reference proteome</keyword>
<dbReference type="SUPFAM" id="SSF88659">
    <property type="entry name" value="Sigma3 and sigma4 domains of RNA polymerase sigma factors"/>
    <property type="match status" value="1"/>
</dbReference>